<evidence type="ECO:0000313" key="4">
    <source>
        <dbReference type="Proteomes" id="UP000325440"/>
    </source>
</evidence>
<evidence type="ECO:0000256" key="2">
    <source>
        <dbReference type="SAM" id="Phobius"/>
    </source>
</evidence>
<name>A0A5E4MW03_9HEMI</name>
<sequence length="399" mass="44889">MDSFKITPFVILIISVLELNVWEFRQISNSLVRLVVVSFIIEVGFIGVFTYILQFETLAWAQFSSYGFIWPAICPAVLVPSLLQLKRMGYGEESGVINLLVAASCILEVLTNMTDGFLECLSVFNVSSTYVKIILFAEELFIELGIGIIFGVIMMFVPSNAWTKLSSILKKRKNDNPHINKNQNIVSLLSIIRAILLCFVGLLIGLYKWYTDLPITYSLGCAISTILASTSWKCKNQNNINPTISSSKGINNQAQHEINAISKIFEFIWNVLHPLIFVLIGYDLSYTIYSINTAMVLTGIIIFMVVIIIRIITATCSVWGTGFNYNEIIFINMAWIVNSSIMTCFTTTSHLFGQTPLEDFYNQIVLIIGIFLLLRVFLGSFVIHKFGPILLTNTVQYGH</sequence>
<comment type="similarity">
    <text evidence="1">Belongs to the monovalent cation:proton antiporter 1 (CPA1) transporter (TC 2.A.36) family.</text>
</comment>
<feature type="transmembrane region" description="Helical" evidence="2">
    <location>
        <begin position="184"/>
        <end position="207"/>
    </location>
</feature>
<dbReference type="PANTHER" id="PTHR31102">
    <property type="match status" value="1"/>
</dbReference>
<evidence type="ECO:0008006" key="5">
    <source>
        <dbReference type="Google" id="ProtNLM"/>
    </source>
</evidence>
<dbReference type="PANTHER" id="PTHR31102:SF1">
    <property type="entry name" value="CATION_H+ EXCHANGER DOMAIN-CONTAINING PROTEIN"/>
    <property type="match status" value="1"/>
</dbReference>
<dbReference type="InterPro" id="IPR051843">
    <property type="entry name" value="CPA1_transporter"/>
</dbReference>
<feature type="transmembrane region" description="Helical" evidence="2">
    <location>
        <begin position="329"/>
        <end position="352"/>
    </location>
</feature>
<dbReference type="AlphaFoldDB" id="A0A5E4MW03"/>
<feature type="transmembrane region" description="Helical" evidence="2">
    <location>
        <begin position="213"/>
        <end position="232"/>
    </location>
</feature>
<dbReference type="Proteomes" id="UP000325440">
    <property type="component" value="Unassembled WGS sequence"/>
</dbReference>
<keyword evidence="2" id="KW-0472">Membrane</keyword>
<feature type="transmembrane region" description="Helical" evidence="2">
    <location>
        <begin position="364"/>
        <end position="383"/>
    </location>
</feature>
<feature type="transmembrane region" description="Helical" evidence="2">
    <location>
        <begin position="31"/>
        <end position="53"/>
    </location>
</feature>
<evidence type="ECO:0000313" key="3">
    <source>
        <dbReference type="EMBL" id="VVC36475.1"/>
    </source>
</evidence>
<dbReference type="EMBL" id="CABPRJ010001433">
    <property type="protein sequence ID" value="VVC36475.1"/>
    <property type="molecule type" value="Genomic_DNA"/>
</dbReference>
<keyword evidence="2" id="KW-0812">Transmembrane</keyword>
<feature type="transmembrane region" description="Helical" evidence="2">
    <location>
        <begin position="6"/>
        <end position="24"/>
    </location>
</feature>
<feature type="transmembrane region" description="Helical" evidence="2">
    <location>
        <begin position="264"/>
        <end position="282"/>
    </location>
</feature>
<accession>A0A5E4MW03</accession>
<protein>
    <recommendedName>
        <fullName evidence="5">Cation/H+ exchanger domain-containing protein</fullName>
    </recommendedName>
</protein>
<feature type="transmembrane region" description="Helical" evidence="2">
    <location>
        <begin position="65"/>
        <end position="83"/>
    </location>
</feature>
<proteinExistence type="inferred from homology"/>
<keyword evidence="4" id="KW-1185">Reference proteome</keyword>
<reference evidence="3 4" key="1">
    <citation type="submission" date="2019-08" db="EMBL/GenBank/DDBJ databases">
        <authorList>
            <person name="Alioto T."/>
            <person name="Alioto T."/>
            <person name="Gomez Garrido J."/>
        </authorList>
    </citation>
    <scope>NUCLEOTIDE SEQUENCE [LARGE SCALE GENOMIC DNA]</scope>
</reference>
<organism evidence="3 4">
    <name type="scientific">Cinara cedri</name>
    <dbReference type="NCBI Taxonomy" id="506608"/>
    <lineage>
        <taxon>Eukaryota</taxon>
        <taxon>Metazoa</taxon>
        <taxon>Ecdysozoa</taxon>
        <taxon>Arthropoda</taxon>
        <taxon>Hexapoda</taxon>
        <taxon>Insecta</taxon>
        <taxon>Pterygota</taxon>
        <taxon>Neoptera</taxon>
        <taxon>Paraneoptera</taxon>
        <taxon>Hemiptera</taxon>
        <taxon>Sternorrhyncha</taxon>
        <taxon>Aphidomorpha</taxon>
        <taxon>Aphidoidea</taxon>
        <taxon>Aphididae</taxon>
        <taxon>Lachninae</taxon>
        <taxon>Cinara</taxon>
    </lineage>
</organism>
<dbReference type="OrthoDB" id="423807at2759"/>
<feature type="transmembrane region" description="Helical" evidence="2">
    <location>
        <begin position="133"/>
        <end position="163"/>
    </location>
</feature>
<feature type="transmembrane region" description="Helical" evidence="2">
    <location>
        <begin position="95"/>
        <end position="113"/>
    </location>
</feature>
<dbReference type="GO" id="GO:0098662">
    <property type="term" value="P:inorganic cation transmembrane transport"/>
    <property type="evidence" value="ECO:0007669"/>
    <property type="project" value="TreeGrafter"/>
</dbReference>
<gene>
    <name evidence="3" type="ORF">CINCED_3A017760</name>
</gene>
<keyword evidence="2" id="KW-1133">Transmembrane helix</keyword>
<evidence type="ECO:0000256" key="1">
    <source>
        <dbReference type="ARBA" id="ARBA00007367"/>
    </source>
</evidence>